<reference evidence="2 3" key="1">
    <citation type="submission" date="2014-07" db="EMBL/GenBank/DDBJ databases">
        <title>Porphyromonadaceae bacterium OUH 308042 = ATCC BAA-2681 = DSM 28342 draft genome.</title>
        <authorList>
            <person name="Sydenham T.V."/>
            <person name="Hasman H."/>
            <person name="Justensen U.S."/>
        </authorList>
    </citation>
    <scope>NUCLEOTIDE SEQUENCE [LARGE SCALE GENOMIC DNA]</scope>
    <source>
        <strain evidence="2 3">OUH 308042</strain>
    </source>
</reference>
<dbReference type="RefSeq" id="WP_041505384.1">
    <property type="nucleotide sequence ID" value="NZ_JPIU01000040.1"/>
</dbReference>
<evidence type="ECO:0000256" key="1">
    <source>
        <dbReference type="SAM" id="SignalP"/>
    </source>
</evidence>
<dbReference type="AlphaFoldDB" id="A0A0C3ND06"/>
<keyword evidence="1" id="KW-0732">Signal</keyword>
<feature type="signal peptide" evidence="1">
    <location>
        <begin position="1"/>
        <end position="18"/>
    </location>
</feature>
<proteinExistence type="predicted"/>
<keyword evidence="3" id="KW-1185">Reference proteome</keyword>
<protein>
    <recommendedName>
        <fullName evidence="4">PKD-like family protein</fullName>
    </recommendedName>
</protein>
<feature type="chain" id="PRO_5002176241" description="PKD-like family protein" evidence="1">
    <location>
        <begin position="19"/>
        <end position="534"/>
    </location>
</feature>
<comment type="caution">
    <text evidence="2">The sequence shown here is derived from an EMBL/GenBank/DDBJ whole genome shotgun (WGS) entry which is preliminary data.</text>
</comment>
<evidence type="ECO:0008006" key="4">
    <source>
        <dbReference type="Google" id="ProtNLM"/>
    </source>
</evidence>
<dbReference type="Pfam" id="PF16407">
    <property type="entry name" value="PKD_2"/>
    <property type="match status" value="1"/>
</dbReference>
<sequence length="534" mass="59071">MKNIFYLLVLLLSSGLWSCYDDKSTYDTEKLPEIKIDLENISEVQNVNYLGNLKLDIPITKNGQANHPDLGYLWKIQLGTSSLDYVTEELSHERILDVTATMPINAGGYKLLLTVTDSATTLQYFASFTVVVTSEFGEGLVVAHSRDGQTSDLSLVMDENLTKDFTGERKVISDIYASKGEVFPDKIKNMMYTVSGSTYGNYRNILWVAGEKGVYRIDVEDYSYTDTKSIVPMADASFEADAFYPSIQATLMVANHQVYQHNRQNDNMFVKPEKVTNVLGLESNHVDNAILAAVAGDFAGHRAGAVWYDSQMGCFARFNSLFAAPKCQLFSSSEYNQTFPFDPSNIRGKEAVAGGVMERDGLAMVLRDKTTREYEIYIFKTQNSNYDLVAPTPYALYQVPAGLKSIMDAAVSYTFSSVDPIMYVATETDVYAVRMSLGSLTYESKYTVADGEKITIVQFYQQGRYTMSPSDFDGDVSSLVPLNAKAVLIATQAGEAGKVYLVPQKDLGTGNLDKGKQIAYDGFGIISNIVVQGK</sequence>
<dbReference type="InterPro" id="IPR032183">
    <property type="entry name" value="PKD-like"/>
</dbReference>
<dbReference type="Proteomes" id="UP000031980">
    <property type="component" value="Unassembled WGS sequence"/>
</dbReference>
<gene>
    <name evidence="2" type="ORF">BA92_11360</name>
</gene>
<evidence type="ECO:0000313" key="3">
    <source>
        <dbReference type="Proteomes" id="UP000031980"/>
    </source>
</evidence>
<dbReference type="EMBL" id="JPIU01000040">
    <property type="protein sequence ID" value="KIO43982.1"/>
    <property type="molecule type" value="Genomic_DNA"/>
</dbReference>
<accession>A0A0C3ND06</accession>
<evidence type="ECO:0000313" key="2">
    <source>
        <dbReference type="EMBL" id="KIO43982.1"/>
    </source>
</evidence>
<name>A0A0C3ND06_9PORP</name>
<organism evidence="2 3">
    <name type="scientific">Sanguibacteroides justesenii</name>
    <dbReference type="NCBI Taxonomy" id="1547597"/>
    <lineage>
        <taxon>Bacteria</taxon>
        <taxon>Pseudomonadati</taxon>
        <taxon>Bacteroidota</taxon>
        <taxon>Bacteroidia</taxon>
        <taxon>Bacteroidales</taxon>
        <taxon>Porphyromonadaceae</taxon>
        <taxon>Sanguibacteroides</taxon>
    </lineage>
</organism>